<organism evidence="1 2">
    <name type="scientific">Pseudomonas fluorescens (strain SBW25)</name>
    <dbReference type="NCBI Taxonomy" id="216595"/>
    <lineage>
        <taxon>Bacteria</taxon>
        <taxon>Pseudomonadati</taxon>
        <taxon>Pseudomonadota</taxon>
        <taxon>Gammaproteobacteria</taxon>
        <taxon>Pseudomonadales</taxon>
        <taxon>Pseudomonadaceae</taxon>
        <taxon>Pseudomonas</taxon>
    </lineage>
</organism>
<evidence type="ECO:0000313" key="1">
    <source>
        <dbReference type="EMBL" id="CAM96490.1"/>
    </source>
</evidence>
<reference evidence="1 2" key="1">
    <citation type="journal article" date="2007" name="ISME J.">
        <title>Sequence-based analysis of pQBR103; a representative of a unique, transfer-proficient mega plasmid resident in the microbial community of sugar beet.</title>
        <authorList>
            <person name="Tett A."/>
            <person name="Spiers A.J."/>
            <person name="Crossman L.C."/>
            <person name="Ager D."/>
            <person name="Ciric L."/>
            <person name="Dow J.M."/>
            <person name="Fry J.C."/>
            <person name="Harris D."/>
            <person name="Lilley A."/>
            <person name="Oliver A."/>
            <person name="Parkhill J."/>
            <person name="Quail M.A."/>
            <person name="Rainey P.B."/>
            <person name="Saunders N.J."/>
            <person name="Seeger K."/>
            <person name="Snyder L.A.S."/>
            <person name="Squares R."/>
            <person name="Thomas C.M."/>
            <person name="Turner S.L."/>
            <person name="Zhang X.-X."/>
            <person name="Field D."/>
            <person name="Bailey M.J."/>
        </authorList>
    </citation>
    <scope>NUCLEOTIDE SEQUENCE [LARGE SCALE GENOMIC DNA]</scope>
    <source>
        <strain evidence="1 2">SBW25</strain>
    </source>
</reference>
<keyword evidence="1" id="KW-0614">Plasmid</keyword>
<geneLocation type="plasmid" evidence="1 2">
    <name>pQBR103</name>
</geneLocation>
<dbReference type="AlphaFoldDB" id="A4V7F3"/>
<proteinExistence type="predicted"/>
<gene>
    <name evidence="1" type="ordered locus">pQBR0458</name>
</gene>
<sequence length="172" mass="19452">MNPLGKHRKQLSCRKVFGAGVAQLFIEGNNLLVIRRSLEHLDTHVRIHALQHESLPAGDARDGVVLWNIAVARAERPRAIHIAHWGQEQFSVRGRSPFTLEGEAAELSLGSDKYQARDRSFVNSVPEQNVNDLRRVVPSQQATRLDQNPGIDKFDASVNIQKKINQRFLVFF</sequence>
<dbReference type="Proteomes" id="UP000002332">
    <property type="component" value="Plasmid pQBR103"/>
</dbReference>
<name>A4V7F3_PSEFS</name>
<evidence type="ECO:0000313" key="2">
    <source>
        <dbReference type="Proteomes" id="UP000002332"/>
    </source>
</evidence>
<protein>
    <submittedName>
        <fullName evidence="1">Uncharacterized protein</fullName>
    </submittedName>
</protein>
<dbReference type="EMBL" id="AM235768">
    <property type="protein sequence ID" value="CAM96490.1"/>
    <property type="molecule type" value="Genomic_DNA"/>
</dbReference>
<accession>A4V7F3</accession>